<dbReference type="EMBL" id="CM010722">
    <property type="protein sequence ID" value="RZC75394.1"/>
    <property type="molecule type" value="Genomic_DNA"/>
</dbReference>
<dbReference type="PANTHER" id="PTHR31225:SF245">
    <property type="entry name" value="(-)-ALPHA-TERPINEOL SYNTHASE-LIKE"/>
    <property type="match status" value="1"/>
</dbReference>
<dbReference type="OMA" id="PTFTINM"/>
<dbReference type="Gene3D" id="1.50.10.130">
    <property type="entry name" value="Terpene synthase, N-terminal domain"/>
    <property type="match status" value="1"/>
</dbReference>
<dbReference type="GO" id="GO:0016114">
    <property type="term" value="P:terpenoid biosynthetic process"/>
    <property type="evidence" value="ECO:0007669"/>
    <property type="project" value="InterPro"/>
</dbReference>
<protein>
    <recommendedName>
        <fullName evidence="6">Terpene synthase metal-binding domain-containing protein</fullName>
    </recommendedName>
</protein>
<accession>A0A4Y7KPV4</accession>
<dbReference type="SUPFAM" id="SSF48576">
    <property type="entry name" value="Terpenoid synthases"/>
    <property type="match status" value="1"/>
</dbReference>
<dbReference type="Proteomes" id="UP000316621">
    <property type="component" value="Chromosome 8"/>
</dbReference>
<proteinExistence type="predicted"/>
<dbReference type="Pfam" id="PF03936">
    <property type="entry name" value="Terpene_synth_C"/>
    <property type="match status" value="1"/>
</dbReference>
<evidence type="ECO:0000256" key="1">
    <source>
        <dbReference type="ARBA" id="ARBA00001936"/>
    </source>
</evidence>
<dbReference type="Gramene" id="RZC75394">
    <property type="protein sequence ID" value="RZC75394"/>
    <property type="gene ID" value="C5167_050877"/>
</dbReference>
<keyword evidence="5" id="KW-0456">Lyase</keyword>
<comment type="cofactor">
    <cofactor evidence="1">
        <name>Mn(2+)</name>
        <dbReference type="ChEBI" id="CHEBI:29035"/>
    </cofactor>
</comment>
<dbReference type="InterPro" id="IPR005630">
    <property type="entry name" value="Terpene_synthase_metal-bd"/>
</dbReference>
<keyword evidence="4" id="KW-0460">Magnesium</keyword>
<keyword evidence="3" id="KW-0479">Metal-binding</keyword>
<name>A0A4Y7KPV4_PAPSO</name>
<reference evidence="7 8" key="1">
    <citation type="journal article" date="2018" name="Science">
        <title>The opium poppy genome and morphinan production.</title>
        <authorList>
            <person name="Guo L."/>
            <person name="Winzer T."/>
            <person name="Yang X."/>
            <person name="Li Y."/>
            <person name="Ning Z."/>
            <person name="He Z."/>
            <person name="Teodor R."/>
            <person name="Lu Y."/>
            <person name="Bowser T.A."/>
            <person name="Graham I.A."/>
            <person name="Ye K."/>
        </authorList>
    </citation>
    <scope>NUCLEOTIDE SEQUENCE [LARGE SCALE GENOMIC DNA]</scope>
    <source>
        <strain evidence="8">cv. HN1</strain>
        <tissue evidence="7">Leaves</tissue>
    </source>
</reference>
<evidence type="ECO:0000256" key="4">
    <source>
        <dbReference type="ARBA" id="ARBA00022842"/>
    </source>
</evidence>
<dbReference type="AlphaFoldDB" id="A0A4Y7KPV4"/>
<sequence length="236" mass="27604">MADMMNTSSAFNYIEGVVSIYEASLYALEGEDILDEARKLVTEILKEYLLSSAEDQGNANSITERLVRHALELPFHWIAPRLEARWYIDTYEMIQDMDPLLLEFAKLDFNILQANNIYPEPNSLMKGDIKLISFYRWWKELGCIELLSFSRNRIVEMFVWTVWCHFEPEFDISREEITKWGALATLVDDAWDVNKIADLPDYMKVLYLAVYNTTNAIAYEVLKKRGLDILSYLKKL</sequence>
<dbReference type="InterPro" id="IPR008949">
    <property type="entry name" value="Isoprenoid_synthase_dom_sf"/>
</dbReference>
<evidence type="ECO:0000256" key="2">
    <source>
        <dbReference type="ARBA" id="ARBA00001946"/>
    </source>
</evidence>
<keyword evidence="8" id="KW-1185">Reference proteome</keyword>
<dbReference type="InterPro" id="IPR008930">
    <property type="entry name" value="Terpenoid_cyclase/PrenylTrfase"/>
</dbReference>
<evidence type="ECO:0000313" key="8">
    <source>
        <dbReference type="Proteomes" id="UP000316621"/>
    </source>
</evidence>
<evidence type="ECO:0000256" key="5">
    <source>
        <dbReference type="ARBA" id="ARBA00023239"/>
    </source>
</evidence>
<evidence type="ECO:0000256" key="3">
    <source>
        <dbReference type="ARBA" id="ARBA00022723"/>
    </source>
</evidence>
<evidence type="ECO:0000313" key="7">
    <source>
        <dbReference type="EMBL" id="RZC75394.1"/>
    </source>
</evidence>
<dbReference type="GO" id="GO:0010333">
    <property type="term" value="F:terpene synthase activity"/>
    <property type="evidence" value="ECO:0007669"/>
    <property type="project" value="InterPro"/>
</dbReference>
<dbReference type="PANTHER" id="PTHR31225">
    <property type="entry name" value="OS04G0344100 PROTEIN-RELATED"/>
    <property type="match status" value="1"/>
</dbReference>
<gene>
    <name evidence="7" type="ORF">C5167_050877</name>
</gene>
<dbReference type="Gene3D" id="1.10.600.10">
    <property type="entry name" value="Farnesyl Diphosphate Synthase"/>
    <property type="match status" value="1"/>
</dbReference>
<dbReference type="InterPro" id="IPR036965">
    <property type="entry name" value="Terpene_synth_N_sf"/>
</dbReference>
<feature type="non-terminal residue" evidence="7">
    <location>
        <position position="236"/>
    </location>
</feature>
<dbReference type="InterPro" id="IPR050148">
    <property type="entry name" value="Terpene_synthase-like"/>
</dbReference>
<organism evidence="7 8">
    <name type="scientific">Papaver somniferum</name>
    <name type="common">Opium poppy</name>
    <dbReference type="NCBI Taxonomy" id="3469"/>
    <lineage>
        <taxon>Eukaryota</taxon>
        <taxon>Viridiplantae</taxon>
        <taxon>Streptophyta</taxon>
        <taxon>Embryophyta</taxon>
        <taxon>Tracheophyta</taxon>
        <taxon>Spermatophyta</taxon>
        <taxon>Magnoliopsida</taxon>
        <taxon>Ranunculales</taxon>
        <taxon>Papaveraceae</taxon>
        <taxon>Papaveroideae</taxon>
        <taxon>Papaver</taxon>
    </lineage>
</organism>
<feature type="domain" description="Terpene synthase metal-binding" evidence="6">
    <location>
        <begin position="139"/>
        <end position="194"/>
    </location>
</feature>
<dbReference type="SUPFAM" id="SSF48239">
    <property type="entry name" value="Terpenoid cyclases/Protein prenyltransferases"/>
    <property type="match status" value="1"/>
</dbReference>
<dbReference type="GO" id="GO:0000287">
    <property type="term" value="F:magnesium ion binding"/>
    <property type="evidence" value="ECO:0007669"/>
    <property type="project" value="InterPro"/>
</dbReference>
<comment type="cofactor">
    <cofactor evidence="2">
        <name>Mg(2+)</name>
        <dbReference type="ChEBI" id="CHEBI:18420"/>
    </cofactor>
</comment>
<evidence type="ECO:0000259" key="6">
    <source>
        <dbReference type="Pfam" id="PF03936"/>
    </source>
</evidence>